<keyword evidence="11 12" id="KW-0407">Ion channel</keyword>
<dbReference type="InParanoid" id="A0A6L2PG44"/>
<comment type="caution">
    <text evidence="14">The sequence shown here is derived from an EMBL/GenBank/DDBJ whole genome shotgun (WGS) entry which is preliminary data.</text>
</comment>
<dbReference type="PANTHER" id="PTHR11690:SF237">
    <property type="entry name" value="PICKPOCKET 16-RELATED"/>
    <property type="match status" value="1"/>
</dbReference>
<evidence type="ECO:0000256" key="2">
    <source>
        <dbReference type="ARBA" id="ARBA00007193"/>
    </source>
</evidence>
<comment type="similarity">
    <text evidence="2 12">Belongs to the amiloride-sensitive sodium channel (TC 1.A.6) family.</text>
</comment>
<feature type="non-terminal residue" evidence="14">
    <location>
        <position position="1"/>
    </location>
</feature>
<keyword evidence="8 12" id="KW-0406">Ion transport</keyword>
<evidence type="ECO:0000256" key="6">
    <source>
        <dbReference type="ARBA" id="ARBA00022989"/>
    </source>
</evidence>
<keyword evidence="7" id="KW-0915">Sodium</keyword>
<keyword evidence="4 12" id="KW-0894">Sodium channel</keyword>
<evidence type="ECO:0000313" key="15">
    <source>
        <dbReference type="Proteomes" id="UP000502823"/>
    </source>
</evidence>
<evidence type="ECO:0000256" key="10">
    <source>
        <dbReference type="ARBA" id="ARBA00023201"/>
    </source>
</evidence>
<dbReference type="EMBL" id="BLKM01000221">
    <property type="protein sequence ID" value="GFG30440.1"/>
    <property type="molecule type" value="Genomic_DNA"/>
</dbReference>
<dbReference type="Gene3D" id="2.60.470.10">
    <property type="entry name" value="Acid-sensing ion channels like domains"/>
    <property type="match status" value="1"/>
</dbReference>
<evidence type="ECO:0000256" key="3">
    <source>
        <dbReference type="ARBA" id="ARBA00022448"/>
    </source>
</evidence>
<keyword evidence="5 12" id="KW-0812">Transmembrane</keyword>
<keyword evidence="6 13" id="KW-1133">Transmembrane helix</keyword>
<dbReference type="InterPro" id="IPR001873">
    <property type="entry name" value="ENaC"/>
</dbReference>
<sequence length="482" mass="55376">VFWIVVVLTAIVCAVFIMGIEWNFHLSKYTITSVDTAHYPLWNIPFPAVTVCGFNKVQRSQAHDFINELNLPPGVTKDLVFSDMKYLLELLEPSEQNQTKFLLLQSIFDYNNITVETVMRRVAPKCEDILLRCVWKGRVQESCSTIFGLHKTYEGYCCSFNYIGIKQEDRNIPAKTTTSGYRMGLSVLVRINPDEYYATNMASFGVKVLVHDPYDYPDLNTVKKMVSLGSDIFFSIPPWVTYSTPDVRNIPVQNRGLRGCVFPDEVNLRKMKQYSYNNCITECRENYTLEICGCTQFYYPNNGGYRLCNLTDIPCLARNKRKLEIMNPGQKDFKNENEPFSYPCNCLPDCTNCYYPIESSESTLAMVAVNNKDLIYGSGMYAQNDSVFNVYFSRFLITRYRRDVIYSWKGLLASLGGLLSLFIGFSFIGGAELLYFFTFRLYYKLRSRATVQLLLSPPPTRRVQNMSTYDSLLSHLSAQQPV</sequence>
<proteinExistence type="inferred from homology"/>
<accession>A0A6L2PG44</accession>
<protein>
    <recommendedName>
        <fullName evidence="16">Sodium channel protein Nach</fullName>
    </recommendedName>
</protein>
<evidence type="ECO:0000256" key="1">
    <source>
        <dbReference type="ARBA" id="ARBA00004141"/>
    </source>
</evidence>
<dbReference type="OrthoDB" id="6502088at2759"/>
<evidence type="ECO:0000256" key="11">
    <source>
        <dbReference type="ARBA" id="ARBA00023303"/>
    </source>
</evidence>
<dbReference type="Proteomes" id="UP000502823">
    <property type="component" value="Unassembled WGS sequence"/>
</dbReference>
<dbReference type="Gene3D" id="1.10.287.770">
    <property type="entry name" value="YojJ-like"/>
    <property type="match status" value="1"/>
</dbReference>
<feature type="transmembrane region" description="Helical" evidence="13">
    <location>
        <begin position="411"/>
        <end position="438"/>
    </location>
</feature>
<organism evidence="14 15">
    <name type="scientific">Coptotermes formosanus</name>
    <name type="common">Formosan subterranean termite</name>
    <dbReference type="NCBI Taxonomy" id="36987"/>
    <lineage>
        <taxon>Eukaryota</taxon>
        <taxon>Metazoa</taxon>
        <taxon>Ecdysozoa</taxon>
        <taxon>Arthropoda</taxon>
        <taxon>Hexapoda</taxon>
        <taxon>Insecta</taxon>
        <taxon>Pterygota</taxon>
        <taxon>Neoptera</taxon>
        <taxon>Polyneoptera</taxon>
        <taxon>Dictyoptera</taxon>
        <taxon>Blattodea</taxon>
        <taxon>Blattoidea</taxon>
        <taxon>Termitoidae</taxon>
        <taxon>Rhinotermitidae</taxon>
        <taxon>Coptotermes</taxon>
    </lineage>
</organism>
<evidence type="ECO:0000313" key="14">
    <source>
        <dbReference type="EMBL" id="GFG30440.1"/>
    </source>
</evidence>
<evidence type="ECO:0008006" key="16">
    <source>
        <dbReference type="Google" id="ProtNLM"/>
    </source>
</evidence>
<dbReference type="PRINTS" id="PR01078">
    <property type="entry name" value="AMINACHANNEL"/>
</dbReference>
<name>A0A6L2PG44_COPFO</name>
<keyword evidence="3 12" id="KW-0813">Transport</keyword>
<evidence type="ECO:0000256" key="7">
    <source>
        <dbReference type="ARBA" id="ARBA00023053"/>
    </source>
</evidence>
<keyword evidence="10 12" id="KW-0739">Sodium transport</keyword>
<evidence type="ECO:0000256" key="4">
    <source>
        <dbReference type="ARBA" id="ARBA00022461"/>
    </source>
</evidence>
<reference evidence="15" key="1">
    <citation type="submission" date="2020-01" db="EMBL/GenBank/DDBJ databases">
        <title>Draft genome sequence of the Termite Coptotermes fromosanus.</title>
        <authorList>
            <person name="Itakura S."/>
            <person name="Yosikawa Y."/>
            <person name="Umezawa K."/>
        </authorList>
    </citation>
    <scope>NUCLEOTIDE SEQUENCE [LARGE SCALE GENOMIC DNA]</scope>
</reference>
<dbReference type="Pfam" id="PF00858">
    <property type="entry name" value="ASC"/>
    <property type="match status" value="1"/>
</dbReference>
<comment type="subcellular location">
    <subcellularLocation>
        <location evidence="1">Membrane</location>
        <topology evidence="1">Multi-pass membrane protein</topology>
    </subcellularLocation>
</comment>
<evidence type="ECO:0000256" key="5">
    <source>
        <dbReference type="ARBA" id="ARBA00022692"/>
    </source>
</evidence>
<gene>
    <name evidence="14" type="ORF">Cfor_03682</name>
</gene>
<evidence type="ECO:0000256" key="9">
    <source>
        <dbReference type="ARBA" id="ARBA00023136"/>
    </source>
</evidence>
<dbReference type="GO" id="GO:0015280">
    <property type="term" value="F:ligand-gated sodium channel activity"/>
    <property type="evidence" value="ECO:0007669"/>
    <property type="project" value="TreeGrafter"/>
</dbReference>
<dbReference type="PANTHER" id="PTHR11690">
    <property type="entry name" value="AMILORIDE-SENSITIVE SODIUM CHANNEL-RELATED"/>
    <property type="match status" value="1"/>
</dbReference>
<dbReference type="AlphaFoldDB" id="A0A6L2PG44"/>
<keyword evidence="15" id="KW-1185">Reference proteome</keyword>
<dbReference type="FunCoup" id="A0A6L2PG44">
    <property type="interactions" value="39"/>
</dbReference>
<evidence type="ECO:0000256" key="12">
    <source>
        <dbReference type="RuleBase" id="RU000679"/>
    </source>
</evidence>
<evidence type="ECO:0000256" key="8">
    <source>
        <dbReference type="ARBA" id="ARBA00023065"/>
    </source>
</evidence>
<evidence type="ECO:0000256" key="13">
    <source>
        <dbReference type="SAM" id="Phobius"/>
    </source>
</evidence>
<dbReference type="GO" id="GO:0005886">
    <property type="term" value="C:plasma membrane"/>
    <property type="evidence" value="ECO:0007669"/>
    <property type="project" value="TreeGrafter"/>
</dbReference>
<keyword evidence="9 13" id="KW-0472">Membrane</keyword>